<protein>
    <submittedName>
        <fullName evidence="5">Serine/threonine protein kinase</fullName>
    </submittedName>
</protein>
<dbReference type="InterPro" id="IPR008271">
    <property type="entry name" value="Ser/Thr_kinase_AS"/>
</dbReference>
<dbReference type="Gene3D" id="1.10.510.10">
    <property type="entry name" value="Transferase(Phosphotransferase) domain 1"/>
    <property type="match status" value="1"/>
</dbReference>
<dbReference type="Pfam" id="PF00069">
    <property type="entry name" value="Pkinase"/>
    <property type="match status" value="1"/>
</dbReference>
<dbReference type="PROSITE" id="PS00108">
    <property type="entry name" value="PROTEIN_KINASE_ST"/>
    <property type="match status" value="1"/>
</dbReference>
<dbReference type="AlphaFoldDB" id="A0A4P6UHC1"/>
<keyword evidence="5" id="KW-0723">Serine/threonine-protein kinase</keyword>
<evidence type="ECO:0000259" key="4">
    <source>
        <dbReference type="PROSITE" id="PS50011"/>
    </source>
</evidence>
<accession>A0A4P6UHC1</accession>
<dbReference type="GO" id="GO:0005524">
    <property type="term" value="F:ATP binding"/>
    <property type="evidence" value="ECO:0007669"/>
    <property type="project" value="UniProtKB-UniRule"/>
</dbReference>
<keyword evidence="2 3" id="KW-0067">ATP-binding</keyword>
<dbReference type="InterPro" id="IPR017441">
    <property type="entry name" value="Protein_kinase_ATP_BS"/>
</dbReference>
<dbReference type="InterPro" id="IPR011009">
    <property type="entry name" value="Kinase-like_dom_sf"/>
</dbReference>
<keyword evidence="5" id="KW-0418">Kinase</keyword>
<keyword evidence="5" id="KW-0808">Transferase</keyword>
<keyword evidence="1 3" id="KW-0547">Nucleotide-binding</keyword>
<dbReference type="RefSeq" id="WP_131276946.1">
    <property type="nucleotide sequence ID" value="NZ_CP031395.1"/>
</dbReference>
<dbReference type="KEGG" id="hgr:DW355_00550"/>
<sequence>MAEMTEFQLEELQRQCATYSASRGYKLGGRLGFGGSAAVFCAETSSGDVAIKVYLPEFLSGKGGTAERRRIELQRQLIGHTCSSLVQLRYVSFEQETCFIEMDYFPWKDLARVLIDVPRDAIYPLMGQLIEAVRFLESKTLVHRDIKPANILISPEFDKLVLIDLGVVREATVDEDRADNTDYGDARPFIATAQYSSPEYLFRTLPPSPGLWTALTVYQVGGVLHDLIVRSPMFEEEAKTGNRYAVALAVQQKTPNFDGIKDVPIELRTLALHCLIKDPNKRLKLVDWERFSTPATDIKGVQKRLAALGVVKTKQHAEQQELQKRELERKDVSRSLFESVYRLIRENFSDSPIEDRSTNNDWSRSILRLHFPATDQATDFYIAVHWPPAIDGAGGSAGITVQGALVHKTSEPQFRVGRVVTVMEPDSTNFEVHAQSVFEVVANLLVRAVEILEQGEPTQVELQLGD</sequence>
<evidence type="ECO:0000256" key="1">
    <source>
        <dbReference type="ARBA" id="ARBA00022741"/>
    </source>
</evidence>
<dbReference type="EMBL" id="CP031395">
    <property type="protein sequence ID" value="QBK03460.1"/>
    <property type="molecule type" value="Genomic_DNA"/>
</dbReference>
<dbReference type="PANTHER" id="PTHR44167">
    <property type="entry name" value="OVARIAN-SPECIFIC SERINE/THREONINE-PROTEIN KINASE LOK-RELATED"/>
    <property type="match status" value="1"/>
</dbReference>
<evidence type="ECO:0000313" key="6">
    <source>
        <dbReference type="Proteomes" id="UP000292939"/>
    </source>
</evidence>
<evidence type="ECO:0000256" key="3">
    <source>
        <dbReference type="PROSITE-ProRule" id="PRU10141"/>
    </source>
</evidence>
<reference evidence="5 6" key="1">
    <citation type="submission" date="2018-07" db="EMBL/GenBank/DDBJ databases">
        <title>Exploring interactions and the metabolic potential of the ultra-small soil bacteria Hylemonella gracilis.</title>
        <authorList>
            <person name="Tyc O."/>
            <person name="Kulkarni P."/>
            <person name="Gawehns F."/>
            <person name="Hundscheid M."/>
            <person name="Zweers H."/>
            <person name="Garbeva P."/>
        </authorList>
    </citation>
    <scope>NUCLEOTIDE SEQUENCE [LARGE SCALE GENOMIC DNA]</scope>
    <source>
        <strain evidence="5 6">NS1</strain>
    </source>
</reference>
<dbReference type="GO" id="GO:0004674">
    <property type="term" value="F:protein serine/threonine kinase activity"/>
    <property type="evidence" value="ECO:0007669"/>
    <property type="project" value="UniProtKB-KW"/>
</dbReference>
<dbReference type="Proteomes" id="UP000292939">
    <property type="component" value="Chromosome"/>
</dbReference>
<dbReference type="SUPFAM" id="SSF56112">
    <property type="entry name" value="Protein kinase-like (PK-like)"/>
    <property type="match status" value="1"/>
</dbReference>
<feature type="binding site" evidence="3">
    <location>
        <position position="52"/>
    </location>
    <ligand>
        <name>ATP</name>
        <dbReference type="ChEBI" id="CHEBI:30616"/>
    </ligand>
</feature>
<evidence type="ECO:0000256" key="2">
    <source>
        <dbReference type="ARBA" id="ARBA00022840"/>
    </source>
</evidence>
<gene>
    <name evidence="5" type="ORF">DW355_00550</name>
</gene>
<organism evidence="5 6">
    <name type="scientific">Hylemonella gracilis</name>
    <dbReference type="NCBI Taxonomy" id="80880"/>
    <lineage>
        <taxon>Bacteria</taxon>
        <taxon>Pseudomonadati</taxon>
        <taxon>Pseudomonadota</taxon>
        <taxon>Betaproteobacteria</taxon>
        <taxon>Burkholderiales</taxon>
        <taxon>Comamonadaceae</taxon>
        <taxon>Hylemonella</taxon>
    </lineage>
</organism>
<evidence type="ECO:0000313" key="5">
    <source>
        <dbReference type="EMBL" id="QBK03460.1"/>
    </source>
</evidence>
<dbReference type="PANTHER" id="PTHR44167:SF30">
    <property type="entry name" value="PHOSPHORYLASE KINASE"/>
    <property type="match status" value="1"/>
</dbReference>
<dbReference type="PROSITE" id="PS00107">
    <property type="entry name" value="PROTEIN_KINASE_ATP"/>
    <property type="match status" value="1"/>
</dbReference>
<feature type="domain" description="Protein kinase" evidence="4">
    <location>
        <begin position="25"/>
        <end position="296"/>
    </location>
</feature>
<name>A0A4P6UHC1_9BURK</name>
<dbReference type="OrthoDB" id="9801841at2"/>
<dbReference type="InterPro" id="IPR000719">
    <property type="entry name" value="Prot_kinase_dom"/>
</dbReference>
<dbReference type="PROSITE" id="PS50011">
    <property type="entry name" value="PROTEIN_KINASE_DOM"/>
    <property type="match status" value="1"/>
</dbReference>
<proteinExistence type="predicted"/>
<dbReference type="SMART" id="SM00220">
    <property type="entry name" value="S_TKc"/>
    <property type="match status" value="1"/>
</dbReference>